<organism evidence="2 3">
    <name type="scientific">Streptomyces variegatus</name>
    <dbReference type="NCBI Taxonomy" id="284040"/>
    <lineage>
        <taxon>Bacteria</taxon>
        <taxon>Bacillati</taxon>
        <taxon>Actinomycetota</taxon>
        <taxon>Actinomycetes</taxon>
        <taxon>Kitasatosporales</taxon>
        <taxon>Streptomycetaceae</taxon>
        <taxon>Streptomyces</taxon>
    </lineage>
</organism>
<proteinExistence type="predicted"/>
<evidence type="ECO:0000313" key="3">
    <source>
        <dbReference type="Proteomes" id="UP000034786"/>
    </source>
</evidence>
<evidence type="ECO:0000256" key="1">
    <source>
        <dbReference type="SAM" id="MobiDB-lite"/>
    </source>
</evidence>
<name>A0A0M2GT57_9ACTN</name>
<sequence>MTPAGRDGSRPVAVDPSGDRGAVSGALASTRAPRNGTTRPPHVRSRTTTRTTSLTPTAAIDAAV</sequence>
<reference evidence="3" key="1">
    <citation type="submission" date="2015-02" db="EMBL/GenBank/DDBJ databases">
        <authorList>
            <person name="Ju K.-S."/>
            <person name="Doroghazi J.R."/>
            <person name="Metcalf W."/>
        </authorList>
    </citation>
    <scope>NUCLEOTIDE SEQUENCE [LARGE SCALE GENOMIC DNA]</scope>
    <source>
        <strain evidence="3">NRRL B-16380</strain>
    </source>
</reference>
<dbReference type="EMBL" id="JYJH01000010">
    <property type="protein sequence ID" value="KJK38610.1"/>
    <property type="molecule type" value="Genomic_DNA"/>
</dbReference>
<accession>A0A0M2GT57</accession>
<keyword evidence="3" id="KW-1185">Reference proteome</keyword>
<dbReference type="STRING" id="284040.UK15_16155"/>
<evidence type="ECO:0000313" key="2">
    <source>
        <dbReference type="EMBL" id="KJK38610.1"/>
    </source>
</evidence>
<dbReference type="Proteomes" id="UP000034786">
    <property type="component" value="Unassembled WGS sequence"/>
</dbReference>
<feature type="compositionally biased region" description="Low complexity" evidence="1">
    <location>
        <begin position="48"/>
        <end position="57"/>
    </location>
</feature>
<comment type="caution">
    <text evidence="2">The sequence shown here is derived from an EMBL/GenBank/DDBJ whole genome shotgun (WGS) entry which is preliminary data.</text>
</comment>
<dbReference type="PATRIC" id="fig|284040.3.peg.8240"/>
<protein>
    <submittedName>
        <fullName evidence="2">Uncharacterized protein</fullName>
    </submittedName>
</protein>
<gene>
    <name evidence="2" type="ORF">UK15_16155</name>
</gene>
<feature type="region of interest" description="Disordered" evidence="1">
    <location>
        <begin position="1"/>
        <end position="64"/>
    </location>
</feature>
<dbReference type="AlphaFoldDB" id="A0A0M2GT57"/>